<proteinExistence type="predicted"/>
<accession>A0A0E9PUC7</accession>
<dbReference type="AlphaFoldDB" id="A0A0E9PUC7"/>
<sequence>MDFSSWIDSIYVSMLWCNCCSQSFQDTMMEGATPINP</sequence>
<organism evidence="1">
    <name type="scientific">Anguilla anguilla</name>
    <name type="common">European freshwater eel</name>
    <name type="synonym">Muraena anguilla</name>
    <dbReference type="NCBI Taxonomy" id="7936"/>
    <lineage>
        <taxon>Eukaryota</taxon>
        <taxon>Metazoa</taxon>
        <taxon>Chordata</taxon>
        <taxon>Craniata</taxon>
        <taxon>Vertebrata</taxon>
        <taxon>Euteleostomi</taxon>
        <taxon>Actinopterygii</taxon>
        <taxon>Neopterygii</taxon>
        <taxon>Teleostei</taxon>
        <taxon>Anguilliformes</taxon>
        <taxon>Anguillidae</taxon>
        <taxon>Anguilla</taxon>
    </lineage>
</organism>
<evidence type="ECO:0000313" key="1">
    <source>
        <dbReference type="EMBL" id="JAH07705.1"/>
    </source>
</evidence>
<dbReference type="EMBL" id="GBXM01100872">
    <property type="protein sequence ID" value="JAH07705.1"/>
    <property type="molecule type" value="Transcribed_RNA"/>
</dbReference>
<reference evidence="1" key="1">
    <citation type="submission" date="2014-11" db="EMBL/GenBank/DDBJ databases">
        <authorList>
            <person name="Amaro Gonzalez C."/>
        </authorList>
    </citation>
    <scope>NUCLEOTIDE SEQUENCE</scope>
</reference>
<name>A0A0E9PUC7_ANGAN</name>
<protein>
    <submittedName>
        <fullName evidence="1">Uncharacterized protein</fullName>
    </submittedName>
</protein>
<reference evidence="1" key="2">
    <citation type="journal article" date="2015" name="Fish Shellfish Immunol.">
        <title>Early steps in the European eel (Anguilla anguilla)-Vibrio vulnificus interaction in the gills: Role of the RtxA13 toxin.</title>
        <authorList>
            <person name="Callol A."/>
            <person name="Pajuelo D."/>
            <person name="Ebbesson L."/>
            <person name="Teles M."/>
            <person name="MacKenzie S."/>
            <person name="Amaro C."/>
        </authorList>
    </citation>
    <scope>NUCLEOTIDE SEQUENCE</scope>
</reference>